<dbReference type="EMBL" id="FXUG01000005">
    <property type="protein sequence ID" value="SMP57272.1"/>
    <property type="molecule type" value="Genomic_DNA"/>
</dbReference>
<feature type="domain" description="Treble clef zinc finger" evidence="2">
    <location>
        <begin position="243"/>
        <end position="299"/>
    </location>
</feature>
<evidence type="ECO:0000259" key="2">
    <source>
        <dbReference type="Pfam" id="PF14311"/>
    </source>
</evidence>
<name>A0ABY1Q6S9_9BACT</name>
<gene>
    <name evidence="3" type="ORF">SAMN06265222_105296</name>
</gene>
<protein>
    <submittedName>
        <fullName evidence="3">Probable Zinc-ribbon domain-containing protein</fullName>
    </submittedName>
</protein>
<evidence type="ECO:0000313" key="4">
    <source>
        <dbReference type="Proteomes" id="UP001158067"/>
    </source>
</evidence>
<evidence type="ECO:0000256" key="1">
    <source>
        <dbReference type="SAM" id="MobiDB-lite"/>
    </source>
</evidence>
<dbReference type="Pfam" id="PF14311">
    <property type="entry name" value="DUF4379"/>
    <property type="match status" value="6"/>
</dbReference>
<feature type="domain" description="Treble clef zinc finger" evidence="2">
    <location>
        <begin position="161"/>
        <end position="216"/>
    </location>
</feature>
<dbReference type="PANTHER" id="PTHR37317">
    <property type="entry name" value="BLR8090 PROTEIN"/>
    <property type="match status" value="1"/>
</dbReference>
<feature type="domain" description="Treble clef zinc finger" evidence="2">
    <location>
        <begin position="319"/>
        <end position="374"/>
    </location>
</feature>
<accession>A0ABY1Q6S9</accession>
<proteinExistence type="predicted"/>
<dbReference type="InterPro" id="IPR025487">
    <property type="entry name" value="DUF4379"/>
</dbReference>
<feature type="domain" description="Treble clef zinc finger" evidence="2">
    <location>
        <begin position="22"/>
        <end position="79"/>
    </location>
</feature>
<dbReference type="RefSeq" id="WP_346772158.1">
    <property type="nucleotide sequence ID" value="NZ_FXUG01000005.1"/>
</dbReference>
<keyword evidence="4" id="KW-1185">Reference proteome</keyword>
<dbReference type="PANTHER" id="PTHR37317:SF1">
    <property type="entry name" value="ZINC-RIBBON DOMAIN-CONTAINING PROTEIN-RELATED"/>
    <property type="match status" value="1"/>
</dbReference>
<sequence>MGRTLQHTGIRVPLLVAYSLELAEEWHPTKNVKFKRDEVPYNSSYRAWWRCRKDHRHAWQASVATRAIEKQGCPYCSGRKVLPEDSIVALFPEVAAEFHPTKNDASRPEQFAPKSNRRLWWRCRIDSFHEWESEVRSRTEGSQCPQCRKLNNSLARKSPQLAAEWHPTKNGSLTPEMFSSTNPQRVWWQCSENPEHEWRAAIETRKRGKGSCPMCRSGTKNRSNASSGKVATRRGLNETAPELLDYWHPTKNGATTPETVSHGSKTKVWWQCPKDPTHEWQDPIKKVHGRQRKCLMCVGPIKQGVVRAEESIGHAYPALLAEWHSTLNPGVDPMTVSPGSSRKVMWQCSNDPEHVWKAHVFRRTKGAGCPFCSGLRADSKTCLAAVDTEISATWHPTKNGDVTPSDVTRQSAIKRWWMCDINPEHVWSESVQNRVNRRQCPECNKLARKGKLENALARSISENVSSYATFADSIDNLTRLALLESPDAALQQVLYRQVYAGVVASMETYLSDTFINTVVGNKILRNRFARATSDFADRKYKLDEVIDWERHSQTIVKKYLVDQVFHNLPKVGPLFKKVLRVKFPTGDAFADLQRIVNARHNIVHRNGRTKTGQLLSLTVPEIDSAISKVRNFVEDIDSQVAKTPWKPRQPTEPRSDV</sequence>
<feature type="domain" description="Treble clef zinc finger" evidence="2">
    <location>
        <begin position="95"/>
        <end position="149"/>
    </location>
</feature>
<evidence type="ECO:0000313" key="3">
    <source>
        <dbReference type="EMBL" id="SMP57272.1"/>
    </source>
</evidence>
<organism evidence="3 4">
    <name type="scientific">Neorhodopirellula lusitana</name>
    <dbReference type="NCBI Taxonomy" id="445327"/>
    <lineage>
        <taxon>Bacteria</taxon>
        <taxon>Pseudomonadati</taxon>
        <taxon>Planctomycetota</taxon>
        <taxon>Planctomycetia</taxon>
        <taxon>Pirellulales</taxon>
        <taxon>Pirellulaceae</taxon>
        <taxon>Neorhodopirellula</taxon>
    </lineage>
</organism>
<feature type="region of interest" description="Disordered" evidence="1">
    <location>
        <begin position="209"/>
        <end position="232"/>
    </location>
</feature>
<dbReference type="Proteomes" id="UP001158067">
    <property type="component" value="Unassembled WGS sequence"/>
</dbReference>
<feature type="domain" description="Treble clef zinc finger" evidence="2">
    <location>
        <begin position="391"/>
        <end position="445"/>
    </location>
</feature>
<reference evidence="3 4" key="1">
    <citation type="submission" date="2017-05" db="EMBL/GenBank/DDBJ databases">
        <authorList>
            <person name="Varghese N."/>
            <person name="Submissions S."/>
        </authorList>
    </citation>
    <scope>NUCLEOTIDE SEQUENCE [LARGE SCALE GENOMIC DNA]</scope>
    <source>
        <strain evidence="3 4">DSM 25457</strain>
    </source>
</reference>
<feature type="compositionally biased region" description="Polar residues" evidence="1">
    <location>
        <begin position="218"/>
        <end position="229"/>
    </location>
</feature>
<comment type="caution">
    <text evidence="3">The sequence shown here is derived from an EMBL/GenBank/DDBJ whole genome shotgun (WGS) entry which is preliminary data.</text>
</comment>